<dbReference type="UniPathway" id="UPA00094"/>
<keyword evidence="5" id="KW-0443">Lipid metabolism</keyword>
<dbReference type="EMBL" id="UINC01018210">
    <property type="protein sequence ID" value="SVA76283.1"/>
    <property type="molecule type" value="Genomic_DNA"/>
</dbReference>
<evidence type="ECO:0000256" key="6">
    <source>
        <dbReference type="ARBA" id="ARBA00023160"/>
    </source>
</evidence>
<evidence type="ECO:0000256" key="7">
    <source>
        <dbReference type="ARBA" id="ARBA00023267"/>
    </source>
</evidence>
<keyword evidence="7" id="KW-0092">Biotin</keyword>
<dbReference type="SUPFAM" id="SSF51230">
    <property type="entry name" value="Single hybrid motif"/>
    <property type="match status" value="1"/>
</dbReference>
<name>A0A381YID8_9ZZZZ</name>
<dbReference type="InterPro" id="IPR011053">
    <property type="entry name" value="Single_hybrid_motif"/>
</dbReference>
<evidence type="ECO:0000313" key="9">
    <source>
        <dbReference type="EMBL" id="SVA76283.1"/>
    </source>
</evidence>
<evidence type="ECO:0000256" key="2">
    <source>
        <dbReference type="ARBA" id="ARBA00017562"/>
    </source>
</evidence>
<dbReference type="Gene3D" id="2.40.50.100">
    <property type="match status" value="1"/>
</dbReference>
<dbReference type="Pfam" id="PF00364">
    <property type="entry name" value="Biotin_lipoyl"/>
    <property type="match status" value="1"/>
</dbReference>
<organism evidence="9">
    <name type="scientific">marine metagenome</name>
    <dbReference type="NCBI Taxonomy" id="408172"/>
    <lineage>
        <taxon>unclassified sequences</taxon>
        <taxon>metagenomes</taxon>
        <taxon>ecological metagenomes</taxon>
    </lineage>
</organism>
<dbReference type="GO" id="GO:0003989">
    <property type="term" value="F:acetyl-CoA carboxylase activity"/>
    <property type="evidence" value="ECO:0007669"/>
    <property type="project" value="InterPro"/>
</dbReference>
<dbReference type="PANTHER" id="PTHR45266">
    <property type="entry name" value="OXALOACETATE DECARBOXYLASE ALPHA CHAIN"/>
    <property type="match status" value="1"/>
</dbReference>
<dbReference type="AlphaFoldDB" id="A0A381YID8"/>
<dbReference type="PANTHER" id="PTHR45266:SF3">
    <property type="entry name" value="OXALOACETATE DECARBOXYLASE ALPHA CHAIN"/>
    <property type="match status" value="1"/>
</dbReference>
<dbReference type="CDD" id="cd06850">
    <property type="entry name" value="biotinyl_domain"/>
    <property type="match status" value="1"/>
</dbReference>
<dbReference type="PRINTS" id="PR01071">
    <property type="entry name" value="ACOABIOTINCC"/>
</dbReference>
<evidence type="ECO:0000256" key="4">
    <source>
        <dbReference type="ARBA" id="ARBA00022832"/>
    </source>
</evidence>
<dbReference type="InterPro" id="IPR001882">
    <property type="entry name" value="Biotin_BS"/>
</dbReference>
<dbReference type="GO" id="GO:0009317">
    <property type="term" value="C:acetyl-CoA carboxylase complex"/>
    <property type="evidence" value="ECO:0007669"/>
    <property type="project" value="InterPro"/>
</dbReference>
<dbReference type="PROSITE" id="PS50968">
    <property type="entry name" value="BIOTINYL_LIPOYL"/>
    <property type="match status" value="1"/>
</dbReference>
<dbReference type="PROSITE" id="PS00188">
    <property type="entry name" value="BIOTIN"/>
    <property type="match status" value="1"/>
</dbReference>
<dbReference type="InterPro" id="IPR001249">
    <property type="entry name" value="AcCoA_biotinCC"/>
</dbReference>
<evidence type="ECO:0000256" key="5">
    <source>
        <dbReference type="ARBA" id="ARBA00023098"/>
    </source>
</evidence>
<dbReference type="InterPro" id="IPR000089">
    <property type="entry name" value="Biotin_lipoyl"/>
</dbReference>
<keyword evidence="4" id="KW-0276">Fatty acid metabolism</keyword>
<protein>
    <recommendedName>
        <fullName evidence="2">Biotin carboxyl carrier protein of acetyl-CoA carboxylase</fullName>
    </recommendedName>
</protein>
<reference evidence="9" key="1">
    <citation type="submission" date="2018-05" db="EMBL/GenBank/DDBJ databases">
        <authorList>
            <person name="Lanie J.A."/>
            <person name="Ng W.-L."/>
            <person name="Kazmierczak K.M."/>
            <person name="Andrzejewski T.M."/>
            <person name="Davidsen T.M."/>
            <person name="Wayne K.J."/>
            <person name="Tettelin H."/>
            <person name="Glass J.I."/>
            <person name="Rusch D."/>
            <person name="Podicherti R."/>
            <person name="Tsui H.-C.T."/>
            <person name="Winkler M.E."/>
        </authorList>
    </citation>
    <scope>NUCLEOTIDE SEQUENCE</scope>
</reference>
<dbReference type="InterPro" id="IPR050709">
    <property type="entry name" value="Biotin_Carboxyl_Carrier/Decarb"/>
</dbReference>
<keyword evidence="3" id="KW-0444">Lipid biosynthesis</keyword>
<comment type="pathway">
    <text evidence="1">Lipid metabolism; fatty acid biosynthesis.</text>
</comment>
<keyword evidence="6" id="KW-0275">Fatty acid biosynthesis</keyword>
<accession>A0A381YID8</accession>
<evidence type="ECO:0000259" key="8">
    <source>
        <dbReference type="PROSITE" id="PS50968"/>
    </source>
</evidence>
<evidence type="ECO:0000256" key="1">
    <source>
        <dbReference type="ARBA" id="ARBA00005194"/>
    </source>
</evidence>
<feature type="domain" description="Lipoyl-binding" evidence="8">
    <location>
        <begin position="66"/>
        <end position="142"/>
    </location>
</feature>
<proteinExistence type="predicted"/>
<dbReference type="GO" id="GO:0006633">
    <property type="term" value="P:fatty acid biosynthetic process"/>
    <property type="evidence" value="ECO:0007669"/>
    <property type="project" value="UniProtKB-UniPathway"/>
</dbReference>
<evidence type="ECO:0000256" key="3">
    <source>
        <dbReference type="ARBA" id="ARBA00022516"/>
    </source>
</evidence>
<gene>
    <name evidence="9" type="ORF">METZ01_LOCUS129137</name>
</gene>
<sequence length="147" mass="16303">MGWRVARPMALMDFGQIKKMVELMREHGLVEFELDQGDERVRLRFPETAVADHGPAVPSGNVLREVVTIEAPLLGTCYLAGEPDAEPFVQLGDRVSTGDVLCIIEAMKLMNEIRSTCDGEVVDLFVENGQVVQYGDRLFTIRPPAEA</sequence>